<accession>A0AAQ3KJV0</accession>
<evidence type="ECO:0000256" key="1">
    <source>
        <dbReference type="SAM" id="MobiDB-lite"/>
    </source>
</evidence>
<name>A0AAQ3KJV0_9LILI</name>
<gene>
    <name evidence="2" type="ORF">Cni_G18771</name>
</gene>
<organism evidence="2 3">
    <name type="scientific">Canna indica</name>
    <name type="common">Indian-shot</name>
    <dbReference type="NCBI Taxonomy" id="4628"/>
    <lineage>
        <taxon>Eukaryota</taxon>
        <taxon>Viridiplantae</taxon>
        <taxon>Streptophyta</taxon>
        <taxon>Embryophyta</taxon>
        <taxon>Tracheophyta</taxon>
        <taxon>Spermatophyta</taxon>
        <taxon>Magnoliopsida</taxon>
        <taxon>Liliopsida</taxon>
        <taxon>Zingiberales</taxon>
        <taxon>Cannaceae</taxon>
        <taxon>Canna</taxon>
    </lineage>
</organism>
<dbReference type="AlphaFoldDB" id="A0AAQ3KJV0"/>
<dbReference type="PANTHER" id="PTHR35320">
    <property type="entry name" value="ATP-DEPENDENT CLP PROTEASE ATP-BINDING SUBUNIT"/>
    <property type="match status" value="1"/>
</dbReference>
<proteinExistence type="predicted"/>
<dbReference type="EMBL" id="CP136895">
    <property type="protein sequence ID" value="WOL10017.1"/>
    <property type="molecule type" value="Genomic_DNA"/>
</dbReference>
<evidence type="ECO:0000313" key="2">
    <source>
        <dbReference type="EMBL" id="WOL10017.1"/>
    </source>
</evidence>
<evidence type="ECO:0000313" key="3">
    <source>
        <dbReference type="Proteomes" id="UP001327560"/>
    </source>
</evidence>
<sequence length="247" mass="26215">MSSKISSSNLALLHNLPAAKKPSSEPAKPLRSKRRTPSITASYVKQQAAGKAAASSEELTVKFETLEGCKLGISRYPDFGYNAKGGIGTAAVGRADDKSETATADDVLPVSFDIGTLYIPPLTGATTKFLGLPLPPFLKIAIVPEIFRGIIGRGTGKVELQFRAKFLFSAGSIYRAPPLMVETTLTSEESKGAMREGRGERMDGGGRCKLVGVAVVDPIDDILMNSFLRLPTECIAILNAKISISSP</sequence>
<keyword evidence="3" id="KW-1185">Reference proteome</keyword>
<reference evidence="2 3" key="1">
    <citation type="submission" date="2023-10" db="EMBL/GenBank/DDBJ databases">
        <title>Chromosome-scale genome assembly provides insights into flower coloration mechanisms of Canna indica.</title>
        <authorList>
            <person name="Li C."/>
        </authorList>
    </citation>
    <scope>NUCLEOTIDE SEQUENCE [LARGE SCALE GENOMIC DNA]</scope>
    <source>
        <tissue evidence="2">Flower</tissue>
    </source>
</reference>
<dbReference type="PANTHER" id="PTHR35320:SF1">
    <property type="entry name" value="ATP-DEPENDENT CLP PROTEASE ATP-BINDING SUBUNIT"/>
    <property type="match status" value="1"/>
</dbReference>
<dbReference type="Proteomes" id="UP001327560">
    <property type="component" value="Chromosome 6"/>
</dbReference>
<feature type="region of interest" description="Disordered" evidence="1">
    <location>
        <begin position="14"/>
        <end position="41"/>
    </location>
</feature>
<protein>
    <submittedName>
        <fullName evidence="2">Uncharacterized protein</fullName>
    </submittedName>
</protein>